<feature type="compositionally biased region" description="Basic and acidic residues" evidence="1">
    <location>
        <begin position="490"/>
        <end position="514"/>
    </location>
</feature>
<feature type="domain" description="DUF222" evidence="2">
    <location>
        <begin position="101"/>
        <end position="394"/>
    </location>
</feature>
<proteinExistence type="predicted"/>
<dbReference type="InterPro" id="IPR003615">
    <property type="entry name" value="HNH_nuc"/>
</dbReference>
<protein>
    <submittedName>
        <fullName evidence="3">HNH endonuclease</fullName>
    </submittedName>
</protein>
<feature type="region of interest" description="Disordered" evidence="1">
    <location>
        <begin position="467"/>
        <end position="543"/>
    </location>
</feature>
<dbReference type="CDD" id="cd00085">
    <property type="entry name" value="HNHc"/>
    <property type="match status" value="1"/>
</dbReference>
<dbReference type="InterPro" id="IPR003870">
    <property type="entry name" value="DUF222"/>
</dbReference>
<dbReference type="RefSeq" id="WP_146795436.1">
    <property type="nucleotide sequence ID" value="NZ_BJUU01000014.1"/>
</dbReference>
<dbReference type="Proteomes" id="UP000321749">
    <property type="component" value="Unassembled WGS sequence"/>
</dbReference>
<reference evidence="3 4" key="1">
    <citation type="submission" date="2019-07" db="EMBL/GenBank/DDBJ databases">
        <title>Whole genome shotgun sequence of Agrococcus baldri NBRC 103055.</title>
        <authorList>
            <person name="Hosoyama A."/>
            <person name="Uohara A."/>
            <person name="Ohji S."/>
            <person name="Ichikawa N."/>
        </authorList>
    </citation>
    <scope>NUCLEOTIDE SEQUENCE [LARGE SCALE GENOMIC DNA]</scope>
    <source>
        <strain evidence="3 4">NBRC 103055</strain>
    </source>
</reference>
<organism evidence="3 4">
    <name type="scientific">Agrococcus baldri</name>
    <dbReference type="NCBI Taxonomy" id="153730"/>
    <lineage>
        <taxon>Bacteria</taxon>
        <taxon>Bacillati</taxon>
        <taxon>Actinomycetota</taxon>
        <taxon>Actinomycetes</taxon>
        <taxon>Micrococcales</taxon>
        <taxon>Microbacteriaceae</taxon>
        <taxon>Agrococcus</taxon>
    </lineage>
</organism>
<accession>A0AA87USM5</accession>
<evidence type="ECO:0000313" key="4">
    <source>
        <dbReference type="Proteomes" id="UP000321749"/>
    </source>
</evidence>
<evidence type="ECO:0000313" key="3">
    <source>
        <dbReference type="EMBL" id="GEK80819.1"/>
    </source>
</evidence>
<dbReference type="AlphaFoldDB" id="A0AA87USM5"/>
<evidence type="ECO:0000256" key="1">
    <source>
        <dbReference type="SAM" id="MobiDB-lite"/>
    </source>
</evidence>
<dbReference type="EMBL" id="BJUU01000014">
    <property type="protein sequence ID" value="GEK80819.1"/>
    <property type="molecule type" value="Genomic_DNA"/>
</dbReference>
<comment type="caution">
    <text evidence="3">The sequence shown here is derived from an EMBL/GenBank/DDBJ whole genome shotgun (WGS) entry which is preliminary data.</text>
</comment>
<evidence type="ECO:0000259" key="2">
    <source>
        <dbReference type="Pfam" id="PF02720"/>
    </source>
</evidence>
<dbReference type="Pfam" id="PF02720">
    <property type="entry name" value="DUF222"/>
    <property type="match status" value="1"/>
</dbReference>
<keyword evidence="3" id="KW-0255">Endonuclease</keyword>
<name>A0AA87USM5_9MICO</name>
<keyword evidence="3" id="KW-0540">Nuclease</keyword>
<gene>
    <name evidence="3" type="ORF">ABA31_21700</name>
</gene>
<keyword evidence="4" id="KW-1185">Reference proteome</keyword>
<dbReference type="GO" id="GO:0004519">
    <property type="term" value="F:endonuclease activity"/>
    <property type="evidence" value="ECO:0007669"/>
    <property type="project" value="UniProtKB-KW"/>
</dbReference>
<keyword evidence="3" id="KW-0378">Hydrolase</keyword>
<sequence>MDTSGIDGEDYIAAIRAGAVDPFGRSADTLQDELDAFDAEWTQRLLAMTPEEVADGAQVPPLPVEPESAFEERFRQDDQLVGRMRALQVQTARIEGERRVLLAANMQRAIDLPGDTDTNRKELAAMVAVDLGVSRRSILDGMAEAHAIVTQLPRAHEAAAQGRITTTHLRIIERETLPMRLDEAVPASERNRVEAELVDVAERLSTSRFAPKAKQIINDVLTEPLQIRHDRARQKRKLSLFDAGDGMGDLLLHAPILVVTAIWDRATQAAKGKSKDDPRTFDQFRADAVQELLLAGVVPEDLHGISSIKPQVSITIPATTLLEDEYQDGDALRKLQFPAMLDGKVLVDADTARRLAAGSAVWERLFTDPVTGVAVTVDTYRASAAQRRLLQARDIRCRMVGCSQPARTGDLDHTRDFAKGGTTSLTNLAHMCRTDHVFKHGTRWRVEQRTGGVLRWTSPIGDVIDDIPEPAGPVFTEMPRSRPKPIPLTRTERLRRQRSMLERLEAEHAARQDEPPPDPATVPYEWGGEQGAPAEPMLAPHPF</sequence>